<dbReference type="AlphaFoldDB" id="A0A6C0L386"/>
<organism evidence="1">
    <name type="scientific">viral metagenome</name>
    <dbReference type="NCBI Taxonomy" id="1070528"/>
    <lineage>
        <taxon>unclassified sequences</taxon>
        <taxon>metagenomes</taxon>
        <taxon>organismal metagenomes</taxon>
    </lineage>
</organism>
<dbReference type="EMBL" id="MN741019">
    <property type="protein sequence ID" value="QHU22938.1"/>
    <property type="molecule type" value="Genomic_DNA"/>
</dbReference>
<protein>
    <submittedName>
        <fullName evidence="1">Uncharacterized protein</fullName>
    </submittedName>
</protein>
<proteinExistence type="predicted"/>
<reference evidence="1" key="1">
    <citation type="journal article" date="2020" name="Nature">
        <title>Giant virus diversity and host interactions through global metagenomics.</title>
        <authorList>
            <person name="Schulz F."/>
            <person name="Roux S."/>
            <person name="Paez-Espino D."/>
            <person name="Jungbluth S."/>
            <person name="Walsh D.A."/>
            <person name="Denef V.J."/>
            <person name="McMahon K.D."/>
            <person name="Konstantinidis K.T."/>
            <person name="Eloe-Fadrosh E.A."/>
            <person name="Kyrpides N.C."/>
            <person name="Woyke T."/>
        </authorList>
    </citation>
    <scope>NUCLEOTIDE SEQUENCE</scope>
    <source>
        <strain evidence="1">GVMAG-S-ERX555907-63</strain>
    </source>
</reference>
<name>A0A6C0L386_9ZZZZ</name>
<accession>A0A6C0L386</accession>
<sequence length="177" mass="20893">MRILEKLKKFINKYNIHVFNLMNGIETTIFVNENMKLILPVINKNFILLIVGENCFIISRLCAIRWEYLKVLLIKHCNSLENINGCFIVNLTNMVIDSGLLPNINYKYFTRNLMTFLHENNGNNVYIGKIELIEWRKFLELLIPPKIYWKQLYGFGIEETVNTNNNEDNLLPTDFNT</sequence>
<evidence type="ECO:0000313" key="1">
    <source>
        <dbReference type="EMBL" id="QHU22938.1"/>
    </source>
</evidence>